<dbReference type="Pfam" id="PF03668">
    <property type="entry name" value="RapZ-like_N"/>
    <property type="match status" value="1"/>
</dbReference>
<keyword evidence="2" id="KW-0067">ATP-binding</keyword>
<dbReference type="GO" id="GO:0005525">
    <property type="term" value="F:GTP binding"/>
    <property type="evidence" value="ECO:0007669"/>
    <property type="project" value="UniProtKB-KW"/>
</dbReference>
<dbReference type="AlphaFoldDB" id="A0A383CC62"/>
<dbReference type="PANTHER" id="PTHR30448">
    <property type="entry name" value="RNASE ADAPTER PROTEIN RAPZ"/>
    <property type="match status" value="1"/>
</dbReference>
<dbReference type="SUPFAM" id="SSF52540">
    <property type="entry name" value="P-loop containing nucleoside triphosphate hydrolases"/>
    <property type="match status" value="1"/>
</dbReference>
<evidence type="ECO:0000256" key="3">
    <source>
        <dbReference type="ARBA" id="ARBA00023134"/>
    </source>
</evidence>
<evidence type="ECO:0000256" key="2">
    <source>
        <dbReference type="ARBA" id="ARBA00022840"/>
    </source>
</evidence>
<dbReference type="GO" id="GO:0005524">
    <property type="term" value="F:ATP binding"/>
    <property type="evidence" value="ECO:0007669"/>
    <property type="project" value="UniProtKB-KW"/>
</dbReference>
<dbReference type="Gene3D" id="3.40.50.300">
    <property type="entry name" value="P-loop containing nucleotide triphosphate hydrolases"/>
    <property type="match status" value="1"/>
</dbReference>
<dbReference type="InterPro" id="IPR053930">
    <property type="entry name" value="RapZ-like_N"/>
</dbReference>
<accession>A0A383CC62</accession>
<keyword evidence="3" id="KW-0342">GTP-binding</keyword>
<dbReference type="EMBL" id="UINC01207736">
    <property type="protein sequence ID" value="SVE29957.1"/>
    <property type="molecule type" value="Genomic_DNA"/>
</dbReference>
<sequence length="165" mass="18320">MKRRLSLTILTGQAGSGKSTAKRALEDCGFFCVDNIPANLVEPLVSLLENNSEETLLGLVMDLRESHFTEGFPGLLTKLRSNGYTVRVAYLEATEEFLVRRFSETRRPHPLDDGGGLRDSIRREHQRLSPLRELADETIDTSGLPPHQLRALVSKQLATSDSGDD</sequence>
<feature type="domain" description="RapZ-like N-terminal" evidence="4">
    <location>
        <begin position="6"/>
        <end position="159"/>
    </location>
</feature>
<proteinExistence type="predicted"/>
<dbReference type="PANTHER" id="PTHR30448:SF0">
    <property type="entry name" value="RNASE ADAPTER PROTEIN RAPZ"/>
    <property type="match status" value="1"/>
</dbReference>
<feature type="non-terminal residue" evidence="5">
    <location>
        <position position="165"/>
    </location>
</feature>
<organism evidence="5">
    <name type="scientific">marine metagenome</name>
    <dbReference type="NCBI Taxonomy" id="408172"/>
    <lineage>
        <taxon>unclassified sequences</taxon>
        <taxon>metagenomes</taxon>
        <taxon>ecological metagenomes</taxon>
    </lineage>
</organism>
<protein>
    <recommendedName>
        <fullName evidence="4">RapZ-like N-terminal domain-containing protein</fullName>
    </recommendedName>
</protein>
<evidence type="ECO:0000313" key="5">
    <source>
        <dbReference type="EMBL" id="SVE29957.1"/>
    </source>
</evidence>
<gene>
    <name evidence="5" type="ORF">METZ01_LOCUS482811</name>
</gene>
<dbReference type="InterPro" id="IPR027417">
    <property type="entry name" value="P-loop_NTPase"/>
</dbReference>
<keyword evidence="1" id="KW-0547">Nucleotide-binding</keyword>
<reference evidence="5" key="1">
    <citation type="submission" date="2018-05" db="EMBL/GenBank/DDBJ databases">
        <authorList>
            <person name="Lanie J.A."/>
            <person name="Ng W.-L."/>
            <person name="Kazmierczak K.M."/>
            <person name="Andrzejewski T.M."/>
            <person name="Davidsen T.M."/>
            <person name="Wayne K.J."/>
            <person name="Tettelin H."/>
            <person name="Glass J.I."/>
            <person name="Rusch D."/>
            <person name="Podicherti R."/>
            <person name="Tsui H.-C.T."/>
            <person name="Winkler M.E."/>
        </authorList>
    </citation>
    <scope>NUCLEOTIDE SEQUENCE</scope>
</reference>
<evidence type="ECO:0000259" key="4">
    <source>
        <dbReference type="Pfam" id="PF03668"/>
    </source>
</evidence>
<dbReference type="InterPro" id="IPR005337">
    <property type="entry name" value="RapZ-like"/>
</dbReference>
<evidence type="ECO:0000256" key="1">
    <source>
        <dbReference type="ARBA" id="ARBA00022741"/>
    </source>
</evidence>
<name>A0A383CC62_9ZZZZ</name>